<accession>A0ABC9DR72</accession>
<reference evidence="3" key="1">
    <citation type="submission" date="2024-10" db="EMBL/GenBank/DDBJ databases">
        <authorList>
            <person name="Ryan C."/>
        </authorList>
    </citation>
    <scope>NUCLEOTIDE SEQUENCE [LARGE SCALE GENOMIC DNA]</scope>
</reference>
<protein>
    <submittedName>
        <fullName evidence="3">Uncharacterized protein</fullName>
    </submittedName>
</protein>
<keyword evidence="1" id="KW-1133">Transmembrane helix</keyword>
<feature type="transmembrane region" description="Helical" evidence="1">
    <location>
        <begin position="6"/>
        <end position="24"/>
    </location>
</feature>
<evidence type="ECO:0000313" key="4">
    <source>
        <dbReference type="Proteomes" id="UP001497457"/>
    </source>
</evidence>
<dbReference type="PANTHER" id="PTHR35547">
    <property type="entry name" value="OS06G0249350 PROTEIN-RELATED"/>
    <property type="match status" value="1"/>
</dbReference>
<evidence type="ECO:0000313" key="2">
    <source>
        <dbReference type="EMBL" id="CAL5037833.1"/>
    </source>
</evidence>
<dbReference type="PANTHER" id="PTHR35547:SF9">
    <property type="match status" value="1"/>
</dbReference>
<gene>
    <name evidence="2" type="ORF">URODEC1_LOCUS84721</name>
    <name evidence="3" type="ORF">URODEC1_LOCUS87752</name>
</gene>
<organism evidence="3 4">
    <name type="scientific">Urochloa decumbens</name>
    <dbReference type="NCBI Taxonomy" id="240449"/>
    <lineage>
        <taxon>Eukaryota</taxon>
        <taxon>Viridiplantae</taxon>
        <taxon>Streptophyta</taxon>
        <taxon>Embryophyta</taxon>
        <taxon>Tracheophyta</taxon>
        <taxon>Spermatophyta</taxon>
        <taxon>Magnoliopsida</taxon>
        <taxon>Liliopsida</taxon>
        <taxon>Poales</taxon>
        <taxon>Poaceae</taxon>
        <taxon>PACMAD clade</taxon>
        <taxon>Panicoideae</taxon>
        <taxon>Panicodae</taxon>
        <taxon>Paniceae</taxon>
        <taxon>Melinidinae</taxon>
        <taxon>Urochloa</taxon>
    </lineage>
</organism>
<name>A0ABC9DR72_9POAL</name>
<evidence type="ECO:0000313" key="3">
    <source>
        <dbReference type="EMBL" id="CAL5043509.1"/>
    </source>
</evidence>
<sequence>MRSSKFVVGVILMMTATVMSFLLASSSARPLLAAGGGWGAGDAVVSSEHALQLLGRLYLQQLGAGPSCQTYSPNTGCPPSSG</sequence>
<dbReference type="EMBL" id="OZ075143">
    <property type="protein sequence ID" value="CAL5037833.1"/>
    <property type="molecule type" value="Genomic_DNA"/>
</dbReference>
<dbReference type="Proteomes" id="UP001497457">
    <property type="component" value="Chromosome 34rd"/>
</dbReference>
<evidence type="ECO:0000256" key="1">
    <source>
        <dbReference type="SAM" id="Phobius"/>
    </source>
</evidence>
<dbReference type="AlphaFoldDB" id="A0ABC9DR72"/>
<dbReference type="EMBL" id="OZ075144">
    <property type="protein sequence ID" value="CAL5043509.1"/>
    <property type="molecule type" value="Genomic_DNA"/>
</dbReference>
<keyword evidence="1" id="KW-0472">Membrane</keyword>
<dbReference type="Proteomes" id="UP001497457">
    <property type="component" value="Chromosome 33rd"/>
</dbReference>
<keyword evidence="4" id="KW-1185">Reference proteome</keyword>
<proteinExistence type="predicted"/>
<keyword evidence="1" id="KW-0812">Transmembrane</keyword>